<dbReference type="InParanoid" id="A0A251UCZ3"/>
<evidence type="ECO:0000313" key="1">
    <source>
        <dbReference type="EMBL" id="OTG21208.1"/>
    </source>
</evidence>
<dbReference type="AlphaFoldDB" id="A0A251UCZ3"/>
<dbReference type="Proteomes" id="UP000215914">
    <property type="component" value="Chromosome 7"/>
</dbReference>
<dbReference type="EMBL" id="CM007896">
    <property type="protein sequence ID" value="OTG21208.1"/>
    <property type="molecule type" value="Genomic_DNA"/>
</dbReference>
<reference evidence="2" key="1">
    <citation type="journal article" date="2017" name="Nature">
        <title>The sunflower genome provides insights into oil metabolism, flowering and Asterid evolution.</title>
        <authorList>
            <person name="Badouin H."/>
            <person name="Gouzy J."/>
            <person name="Grassa C.J."/>
            <person name="Murat F."/>
            <person name="Staton S.E."/>
            <person name="Cottret L."/>
            <person name="Lelandais-Briere C."/>
            <person name="Owens G.L."/>
            <person name="Carrere S."/>
            <person name="Mayjonade B."/>
            <person name="Legrand L."/>
            <person name="Gill N."/>
            <person name="Kane N.C."/>
            <person name="Bowers J.E."/>
            <person name="Hubner S."/>
            <person name="Bellec A."/>
            <person name="Berard A."/>
            <person name="Berges H."/>
            <person name="Blanchet N."/>
            <person name="Boniface M.C."/>
            <person name="Brunel D."/>
            <person name="Catrice O."/>
            <person name="Chaidir N."/>
            <person name="Claudel C."/>
            <person name="Donnadieu C."/>
            <person name="Faraut T."/>
            <person name="Fievet G."/>
            <person name="Helmstetter N."/>
            <person name="King M."/>
            <person name="Knapp S.J."/>
            <person name="Lai Z."/>
            <person name="Le Paslier M.C."/>
            <person name="Lippi Y."/>
            <person name="Lorenzon L."/>
            <person name="Mandel J.R."/>
            <person name="Marage G."/>
            <person name="Marchand G."/>
            <person name="Marquand E."/>
            <person name="Bret-Mestries E."/>
            <person name="Morien E."/>
            <person name="Nambeesan S."/>
            <person name="Nguyen T."/>
            <person name="Pegot-Espagnet P."/>
            <person name="Pouilly N."/>
            <person name="Raftis F."/>
            <person name="Sallet E."/>
            <person name="Schiex T."/>
            <person name="Thomas J."/>
            <person name="Vandecasteele C."/>
            <person name="Vares D."/>
            <person name="Vear F."/>
            <person name="Vautrin S."/>
            <person name="Crespi M."/>
            <person name="Mangin B."/>
            <person name="Burke J.M."/>
            <person name="Salse J."/>
            <person name="Munos S."/>
            <person name="Vincourt P."/>
            <person name="Rieseberg L.H."/>
            <person name="Langlade N.B."/>
        </authorList>
    </citation>
    <scope>NUCLEOTIDE SEQUENCE [LARGE SCALE GENOMIC DNA]</scope>
    <source>
        <strain evidence="2">cv. SF193</strain>
    </source>
</reference>
<sequence>MKLKNQEGVPVLLIQVIHKVPQNGCIQTKQAHRHSPRPMLLSVLVVIQVIVGNFVPASQKQTTWYLRSSFEAFEPDIIKQEQNASADCKSS</sequence>
<evidence type="ECO:0000313" key="2">
    <source>
        <dbReference type="Proteomes" id="UP000215914"/>
    </source>
</evidence>
<protein>
    <submittedName>
        <fullName evidence="1">Uncharacterized protein</fullName>
    </submittedName>
</protein>
<name>A0A251UCZ3_HELAN</name>
<keyword evidence="2" id="KW-1185">Reference proteome</keyword>
<proteinExistence type="predicted"/>
<organism evidence="1 2">
    <name type="scientific">Helianthus annuus</name>
    <name type="common">Common sunflower</name>
    <dbReference type="NCBI Taxonomy" id="4232"/>
    <lineage>
        <taxon>Eukaryota</taxon>
        <taxon>Viridiplantae</taxon>
        <taxon>Streptophyta</taxon>
        <taxon>Embryophyta</taxon>
        <taxon>Tracheophyta</taxon>
        <taxon>Spermatophyta</taxon>
        <taxon>Magnoliopsida</taxon>
        <taxon>eudicotyledons</taxon>
        <taxon>Gunneridae</taxon>
        <taxon>Pentapetalae</taxon>
        <taxon>asterids</taxon>
        <taxon>campanulids</taxon>
        <taxon>Asterales</taxon>
        <taxon>Asteraceae</taxon>
        <taxon>Asteroideae</taxon>
        <taxon>Heliantheae alliance</taxon>
        <taxon>Heliantheae</taxon>
        <taxon>Helianthus</taxon>
    </lineage>
</organism>
<accession>A0A251UCZ3</accession>
<gene>
    <name evidence="1" type="ORF">HannXRQ_Chr07g0201661</name>
</gene>